<keyword evidence="3 4" id="KW-0648">Protein biosynthesis</keyword>
<keyword evidence="7" id="KW-1185">Reference proteome</keyword>
<accession>A0A642UQ74</accession>
<name>A0A642UQ74_9ASCO</name>
<comment type="similarity">
    <text evidence="4">Belongs to the eIF-3 subunit L family.</text>
</comment>
<evidence type="ECO:0000256" key="1">
    <source>
        <dbReference type="ARBA" id="ARBA00022490"/>
    </source>
</evidence>
<dbReference type="PANTHER" id="PTHR13242:SF0">
    <property type="entry name" value="EUKARYOTIC TRANSLATION INITIATION FACTOR 3 SUBUNIT L"/>
    <property type="match status" value="1"/>
</dbReference>
<dbReference type="GO" id="GO:0033290">
    <property type="term" value="C:eukaryotic 48S preinitiation complex"/>
    <property type="evidence" value="ECO:0007669"/>
    <property type="project" value="UniProtKB-UniRule"/>
</dbReference>
<organism evidence="6 7">
    <name type="scientific">Trichomonascus ciferrii</name>
    <dbReference type="NCBI Taxonomy" id="44093"/>
    <lineage>
        <taxon>Eukaryota</taxon>
        <taxon>Fungi</taxon>
        <taxon>Dikarya</taxon>
        <taxon>Ascomycota</taxon>
        <taxon>Saccharomycotina</taxon>
        <taxon>Dipodascomycetes</taxon>
        <taxon>Dipodascales</taxon>
        <taxon>Trichomonascaceae</taxon>
        <taxon>Trichomonascus</taxon>
        <taxon>Trichomonascus ciferrii complex</taxon>
    </lineage>
</organism>
<dbReference type="GO" id="GO:0005852">
    <property type="term" value="C:eukaryotic translation initiation factor 3 complex"/>
    <property type="evidence" value="ECO:0007669"/>
    <property type="project" value="UniProtKB-UniRule"/>
</dbReference>
<evidence type="ECO:0000256" key="5">
    <source>
        <dbReference type="SAM" id="Phobius"/>
    </source>
</evidence>
<evidence type="ECO:0000256" key="3">
    <source>
        <dbReference type="ARBA" id="ARBA00022917"/>
    </source>
</evidence>
<comment type="caution">
    <text evidence="6">The sequence shown here is derived from an EMBL/GenBank/DDBJ whole genome shotgun (WGS) entry which is preliminary data.</text>
</comment>
<keyword evidence="1 4" id="KW-0963">Cytoplasm</keyword>
<keyword evidence="2 4" id="KW-0396">Initiation factor</keyword>
<keyword evidence="5" id="KW-1133">Transmembrane helix</keyword>
<protein>
    <recommendedName>
        <fullName evidence="4">Eukaryotic translation initiation factor 3 subunit L</fullName>
        <shortName evidence="4">eIF3l</shortName>
    </recommendedName>
</protein>
<keyword evidence="5" id="KW-0812">Transmembrane</keyword>
<comment type="function">
    <text evidence="4">Component of the eukaryotic translation initiation factor 3 (eIF-3) complex, which is involved in protein synthesis of a specialized repertoire of mRNAs and, together with other initiation factors, stimulates binding of mRNA and methionyl-tRNAi to the 40S ribosome. The eIF-3 complex specifically targets and initiates translation of a subset of mRNAs involved in cell proliferation.</text>
</comment>
<dbReference type="InterPro" id="IPR019382">
    <property type="entry name" value="eIF3l"/>
</dbReference>
<dbReference type="EMBL" id="SWFS01000441">
    <property type="protein sequence ID" value="KAA8903417.1"/>
    <property type="molecule type" value="Genomic_DNA"/>
</dbReference>
<dbReference type="AlphaFoldDB" id="A0A642UQ74"/>
<comment type="subcellular location">
    <subcellularLocation>
        <location evidence="4">Cytoplasm</location>
    </subcellularLocation>
</comment>
<evidence type="ECO:0000256" key="4">
    <source>
        <dbReference type="HAMAP-Rule" id="MF_03011"/>
    </source>
</evidence>
<dbReference type="Proteomes" id="UP000761534">
    <property type="component" value="Unassembled WGS sequence"/>
</dbReference>
<feature type="transmembrane region" description="Helical" evidence="5">
    <location>
        <begin position="281"/>
        <end position="304"/>
    </location>
</feature>
<dbReference type="HAMAP" id="MF_03011">
    <property type="entry name" value="eIF3l"/>
    <property type="match status" value="1"/>
</dbReference>
<keyword evidence="5" id="KW-0472">Membrane</keyword>
<feature type="transmembrane region" description="Helical" evidence="5">
    <location>
        <begin position="316"/>
        <end position="339"/>
    </location>
</feature>
<comment type="subunit">
    <text evidence="4">Component of the eukaryotic translation initiation factor 3 (eIF-3) complex.</text>
</comment>
<gene>
    <name evidence="6" type="ORF">TRICI_005707</name>
</gene>
<evidence type="ECO:0000313" key="6">
    <source>
        <dbReference type="EMBL" id="KAA8903417.1"/>
    </source>
</evidence>
<reference evidence="6" key="1">
    <citation type="journal article" date="2019" name="G3 (Bethesda)">
        <title>Genome Assemblies of Two Rare Opportunistic Yeast Pathogens: Diutina rugosa (syn. Candida rugosa) and Trichomonascus ciferrii (syn. Candida ciferrii).</title>
        <authorList>
            <person name="Mixao V."/>
            <person name="Saus E."/>
            <person name="Hansen A.P."/>
            <person name="Lass-Florl C."/>
            <person name="Gabaldon T."/>
        </authorList>
    </citation>
    <scope>NUCLEOTIDE SEQUENCE</scope>
    <source>
        <strain evidence="6">CBS 4856</strain>
    </source>
</reference>
<dbReference type="OrthoDB" id="15082at2759"/>
<sequence length="586" mass="67274">MVVEETRETWVRVGKREDGLLERGRSRNKIFKDRMEENYEYEDTAYVGGETIAVGNVVYDEAQLTRQQEALKDPSKGTSIPDAVKDFILYFQQCLHDGNVYELLVCYESSFNKLTEKFYKNSAWPAPETVAPVVGHDETFLIFYTEVYYRHLYATVQPTLKDHVGSYNNYCNLFNFILNTANGPTEIELPTYWAWDIIDEFIYQFNNFSVYRNRVIKKNSNAKEVAELKEHPDIWGAYSVLNVLYSLAGKANMSEQLKAIKNSQDPVSVAGEFGTKPLYKMLGYFSIIGLLRVHTLLGDFALALKTMEDIQLNKKALFARVAAAHFTTYYYVGFSYLMLRRYADAIKAFSHVLLFISRTKNINRSAQFDDVTKKSEQMYALLAMCVTLSPTRLDDVIHTGLREKYGDQLARMRRGGPEAFKVFEELFLFGAPKFISPSSPDFENPSLNVDPIQHHLKIFMIDVQNSTLGSTLKSYLNLYATMDINKLAGFLETDVEALRSALVSFKMKNRQIKWSEGELLQGQGTNLSDIDIALENNLIHIAETKGGRKFADWFIRNTAKNFSVQDFIANPERQEENRSRKQQLKK</sequence>
<dbReference type="PANTHER" id="PTHR13242">
    <property type="entry name" value="EUKARYOTIC TRANSLATION INITIATION FACTOR 3"/>
    <property type="match status" value="1"/>
</dbReference>
<dbReference type="GO" id="GO:0003743">
    <property type="term" value="F:translation initiation factor activity"/>
    <property type="evidence" value="ECO:0007669"/>
    <property type="project" value="UniProtKB-UniRule"/>
</dbReference>
<dbReference type="VEuPathDB" id="FungiDB:TRICI_005707"/>
<evidence type="ECO:0000313" key="7">
    <source>
        <dbReference type="Proteomes" id="UP000761534"/>
    </source>
</evidence>
<dbReference type="GO" id="GO:0001732">
    <property type="term" value="P:formation of cytoplasmic translation initiation complex"/>
    <property type="evidence" value="ECO:0007669"/>
    <property type="project" value="UniProtKB-UniRule"/>
</dbReference>
<evidence type="ECO:0000256" key="2">
    <source>
        <dbReference type="ARBA" id="ARBA00022540"/>
    </source>
</evidence>
<dbReference type="Pfam" id="PF10255">
    <property type="entry name" value="Paf67"/>
    <property type="match status" value="1"/>
</dbReference>
<dbReference type="GO" id="GO:0016282">
    <property type="term" value="C:eukaryotic 43S preinitiation complex"/>
    <property type="evidence" value="ECO:0007669"/>
    <property type="project" value="UniProtKB-UniRule"/>
</dbReference>
<proteinExistence type="inferred from homology"/>